<dbReference type="Proteomes" id="UP000829398">
    <property type="component" value="Chromosome 3"/>
</dbReference>
<proteinExistence type="predicted"/>
<name>A0ACB8M8J7_CITSI</name>
<evidence type="ECO:0000313" key="1">
    <source>
        <dbReference type="EMBL" id="KAH9782114.1"/>
    </source>
</evidence>
<dbReference type="EMBL" id="CM039172">
    <property type="protein sequence ID" value="KAH9782114.1"/>
    <property type="molecule type" value="Genomic_DNA"/>
</dbReference>
<accession>A0ACB8M8J7</accession>
<sequence length="474" mass="52856">MNENSENLGGGGNPNFGEAFPLPFREARTTKKARFCDEENDSETTKQVSYKETLVNSSQTMENGFGGGAVDWDLEEGDVIERNDGTLPSISFSDRIHAKLSEPWKHSVVVKLLGRNIGYKTLCTRLHALWRTTMTYSPWSPSFDFTKTVLNQVIVWIRLPGLAVHLYNHKVLQKLGQMVGTVIKIDSNIASSARGRFTRLAVSVSLDKPLVSQFELDGRIQKVEYEGLPVICFACGRYSHNSSNCKISAAERNSDNVAQPPAGVQSREDPTSPEANREDAAMVEPFGPWMIVTRKGRKPNNVFKPPVRRQQTPKSAASKPPNRKPFTPMNPTRNPFQTTALHIREKTIISTPHDNPSQIHCPITHAAPNNQQTPHVATTLDPTKHTVVFCSSQILPYGDMKGVGTDHRDREDLDPQPLADPPDDHHVFTVNAFEHAYTHPVVPMSGDDGKEMSDEEFSMVQESPLVMMDDIHDQ</sequence>
<reference evidence="2" key="1">
    <citation type="journal article" date="2023" name="Hortic. Res.">
        <title>A chromosome-level phased genome enabling allele-level studies in sweet orange: a case study on citrus Huanglongbing tolerance.</title>
        <authorList>
            <person name="Wu B."/>
            <person name="Yu Q."/>
            <person name="Deng Z."/>
            <person name="Duan Y."/>
            <person name="Luo F."/>
            <person name="Gmitter F. Jr."/>
        </authorList>
    </citation>
    <scope>NUCLEOTIDE SEQUENCE [LARGE SCALE GENOMIC DNA]</scope>
    <source>
        <strain evidence="2">cv. Valencia</strain>
    </source>
</reference>
<keyword evidence="2" id="KW-1185">Reference proteome</keyword>
<gene>
    <name evidence="1" type="ORF">KPL71_008752</name>
</gene>
<evidence type="ECO:0000313" key="2">
    <source>
        <dbReference type="Proteomes" id="UP000829398"/>
    </source>
</evidence>
<comment type="caution">
    <text evidence="1">The sequence shown here is derived from an EMBL/GenBank/DDBJ whole genome shotgun (WGS) entry which is preliminary data.</text>
</comment>
<protein>
    <submittedName>
        <fullName evidence="1">DUF4283 domain-containing protein</fullName>
    </submittedName>
</protein>
<organism evidence="1 2">
    <name type="scientific">Citrus sinensis</name>
    <name type="common">Sweet orange</name>
    <name type="synonym">Citrus aurantium var. sinensis</name>
    <dbReference type="NCBI Taxonomy" id="2711"/>
    <lineage>
        <taxon>Eukaryota</taxon>
        <taxon>Viridiplantae</taxon>
        <taxon>Streptophyta</taxon>
        <taxon>Embryophyta</taxon>
        <taxon>Tracheophyta</taxon>
        <taxon>Spermatophyta</taxon>
        <taxon>Magnoliopsida</taxon>
        <taxon>eudicotyledons</taxon>
        <taxon>Gunneridae</taxon>
        <taxon>Pentapetalae</taxon>
        <taxon>rosids</taxon>
        <taxon>malvids</taxon>
        <taxon>Sapindales</taxon>
        <taxon>Rutaceae</taxon>
        <taxon>Aurantioideae</taxon>
        <taxon>Citrus</taxon>
    </lineage>
</organism>